<reference evidence="2 3" key="1">
    <citation type="submission" date="2021-06" db="EMBL/GenBank/DDBJ databases">
        <title>Faecalicatena sp. nov. isolated from porcine feces.</title>
        <authorList>
            <person name="Oh B.S."/>
            <person name="Lee J.H."/>
        </authorList>
    </citation>
    <scope>NUCLEOTIDE SEQUENCE [LARGE SCALE GENOMIC DNA]</scope>
    <source>
        <strain evidence="2 3">AGMB00832</strain>
    </source>
</reference>
<protein>
    <submittedName>
        <fullName evidence="2">Amidohydrolase</fullName>
    </submittedName>
</protein>
<dbReference type="RefSeq" id="WP_216240236.1">
    <property type="nucleotide sequence ID" value="NZ_JABACJ020000003.1"/>
</dbReference>
<proteinExistence type="predicted"/>
<evidence type="ECO:0000313" key="3">
    <source>
        <dbReference type="Proteomes" id="UP000723714"/>
    </source>
</evidence>
<feature type="domain" description="Amidohydrolase 3" evidence="1">
    <location>
        <begin position="48"/>
        <end position="524"/>
    </location>
</feature>
<evidence type="ECO:0000313" key="2">
    <source>
        <dbReference type="EMBL" id="MBU3875320.1"/>
    </source>
</evidence>
<sequence length="526" mass="58781">MVADKIFYNGKFYTMAKEGETVEAIAVYNGKIAAAGTNEEVKAIGAKEFIDMKGQPILPGMADTHMHLYSDCLEQEKVTAADIHSFDELVERCKQHLDDVKEGDWLLIENLHMDFLKEGSFPTVNVLDQASTEIPICVGSFCHHVHMLNSKALELCNLGPDVVEHTPDTIDRFEDGSLTGVISDQSYSEYVEPYLPKLTMEENIEKVDKYLQYCSSVGLTQLHAYQEDNPDGIRMYQEMRKKKGLKCRVAFHFVLDENTPRNIVTGFGDDMLKLGSAKFLQDGSVGAASCLMNEPFADQPDNYGKGCYTQEELNKLVKDAYDAGHEVAVHAIGDKANDMLLTAIENAYRPELGWSRRFYMIHATVISESFIERAKKLPVIISIQPIFIRNYVSMARKRLGDERLHYCFALKDMMDAGLILTGGSDAPVCEVNPFHGIQCALTRMDLTGNPEIISKEQAISVYDAVSLYTRNAAYFLEEENLKGTLEVGKVADFVVTDKDIFETKAEEIASIKVLETVLGGDTVYQA</sequence>
<keyword evidence="3" id="KW-1185">Reference proteome</keyword>
<dbReference type="InterPro" id="IPR013108">
    <property type="entry name" value="Amidohydro_3"/>
</dbReference>
<name>A0ABS6D1W0_9FIRM</name>
<dbReference type="Pfam" id="PF07969">
    <property type="entry name" value="Amidohydro_3"/>
    <property type="match status" value="1"/>
</dbReference>
<organism evidence="2 3">
    <name type="scientific">Faecalicatena faecalis</name>
    <dbReference type="NCBI Taxonomy" id="2726362"/>
    <lineage>
        <taxon>Bacteria</taxon>
        <taxon>Bacillati</taxon>
        <taxon>Bacillota</taxon>
        <taxon>Clostridia</taxon>
        <taxon>Lachnospirales</taxon>
        <taxon>Lachnospiraceae</taxon>
        <taxon>Faecalicatena</taxon>
    </lineage>
</organism>
<evidence type="ECO:0000259" key="1">
    <source>
        <dbReference type="Pfam" id="PF07969"/>
    </source>
</evidence>
<dbReference type="PANTHER" id="PTHR22642:SF2">
    <property type="entry name" value="PROTEIN LONG AFTER FAR-RED 3"/>
    <property type="match status" value="1"/>
</dbReference>
<dbReference type="PANTHER" id="PTHR22642">
    <property type="entry name" value="IMIDAZOLONEPROPIONASE"/>
    <property type="match status" value="1"/>
</dbReference>
<accession>A0ABS6D1W0</accession>
<dbReference type="EMBL" id="JABACJ020000003">
    <property type="protein sequence ID" value="MBU3875320.1"/>
    <property type="molecule type" value="Genomic_DNA"/>
</dbReference>
<dbReference type="CDD" id="cd01300">
    <property type="entry name" value="YtcJ_like"/>
    <property type="match status" value="1"/>
</dbReference>
<dbReference type="Proteomes" id="UP000723714">
    <property type="component" value="Unassembled WGS sequence"/>
</dbReference>
<comment type="caution">
    <text evidence="2">The sequence shown here is derived from an EMBL/GenBank/DDBJ whole genome shotgun (WGS) entry which is preliminary data.</text>
</comment>
<dbReference type="InterPro" id="IPR033932">
    <property type="entry name" value="YtcJ-like"/>
</dbReference>
<gene>
    <name evidence="2" type="ORF">HGO97_005745</name>
</gene>